<dbReference type="EMBL" id="CM016552">
    <property type="protein sequence ID" value="TKW42046.1"/>
    <property type="molecule type" value="Genomic_DNA"/>
</dbReference>
<keyword evidence="2" id="KW-1185">Reference proteome</keyword>
<sequence length="60" mass="7002">MLLKFVLDWWTGRGTDALFDGNILDSRHIWQCRVVHQTNMVDEEGRAVAAVRVCAFLFRH</sequence>
<evidence type="ECO:0000313" key="2">
    <source>
        <dbReference type="Proteomes" id="UP000298652"/>
    </source>
</evidence>
<dbReference type="AlphaFoldDB" id="A0A4V6DFX0"/>
<reference evidence="1" key="1">
    <citation type="submission" date="2019-03" db="EMBL/GenBank/DDBJ databases">
        <title>WGS assembly of Setaria viridis.</title>
        <authorList>
            <person name="Huang P."/>
            <person name="Jenkins J."/>
            <person name="Grimwood J."/>
            <person name="Barry K."/>
            <person name="Healey A."/>
            <person name="Mamidi S."/>
            <person name="Sreedasyam A."/>
            <person name="Shu S."/>
            <person name="Feldman M."/>
            <person name="Wu J."/>
            <person name="Yu Y."/>
            <person name="Chen C."/>
            <person name="Johnson J."/>
            <person name="Rokhsar D."/>
            <person name="Baxter I."/>
            <person name="Schmutz J."/>
            <person name="Brutnell T."/>
            <person name="Kellogg E."/>
        </authorList>
    </citation>
    <scope>NUCLEOTIDE SEQUENCE [LARGE SCALE GENOMIC DNA]</scope>
</reference>
<evidence type="ECO:0000313" key="1">
    <source>
        <dbReference type="EMBL" id="TKW42046.1"/>
    </source>
</evidence>
<proteinExistence type="predicted"/>
<protein>
    <submittedName>
        <fullName evidence="1">Uncharacterized protein</fullName>
    </submittedName>
</protein>
<gene>
    <name evidence="1" type="ORF">SEVIR_1G358050v2</name>
</gene>
<dbReference type="Proteomes" id="UP000298652">
    <property type="component" value="Chromosome 1"/>
</dbReference>
<name>A0A4V6DFX0_SETVI</name>
<accession>A0A4V6DFX0</accession>
<organism evidence="1 2">
    <name type="scientific">Setaria viridis</name>
    <name type="common">Green bristlegrass</name>
    <name type="synonym">Setaria italica subsp. viridis</name>
    <dbReference type="NCBI Taxonomy" id="4556"/>
    <lineage>
        <taxon>Eukaryota</taxon>
        <taxon>Viridiplantae</taxon>
        <taxon>Streptophyta</taxon>
        <taxon>Embryophyta</taxon>
        <taxon>Tracheophyta</taxon>
        <taxon>Spermatophyta</taxon>
        <taxon>Magnoliopsida</taxon>
        <taxon>Liliopsida</taxon>
        <taxon>Poales</taxon>
        <taxon>Poaceae</taxon>
        <taxon>PACMAD clade</taxon>
        <taxon>Panicoideae</taxon>
        <taxon>Panicodae</taxon>
        <taxon>Paniceae</taxon>
        <taxon>Cenchrinae</taxon>
        <taxon>Setaria</taxon>
    </lineage>
</organism>
<dbReference type="Gramene" id="TKW42046">
    <property type="protein sequence ID" value="TKW42046"/>
    <property type="gene ID" value="SEVIR_1G358050v2"/>
</dbReference>